<evidence type="ECO:0000313" key="1">
    <source>
        <dbReference type="EMBL" id="MBB5294040.1"/>
    </source>
</evidence>
<evidence type="ECO:0000313" key="3">
    <source>
        <dbReference type="Proteomes" id="UP000308000"/>
    </source>
</evidence>
<reference evidence="1 4" key="2">
    <citation type="submission" date="2020-08" db="EMBL/GenBank/DDBJ databases">
        <title>Genomic Encyclopedia of Type Strains, Phase IV (KMG-IV): sequencing the most valuable type-strain genomes for metagenomic binning, comparative biology and taxonomic classification.</title>
        <authorList>
            <person name="Goeker M."/>
        </authorList>
    </citation>
    <scope>NUCLEOTIDE SEQUENCE [LARGE SCALE GENOMIC DNA]</scope>
    <source>
        <strain evidence="1 4">DSM 105434</strain>
    </source>
</reference>
<evidence type="ECO:0000313" key="2">
    <source>
        <dbReference type="EMBL" id="TLK28088.1"/>
    </source>
</evidence>
<sequence length="238" mass="26582">MTKRIDDLIQSLLGGADHPLAPFLRSQCQESRLFLTFAETYATKIHKKARLAPLADELADLFAELAVAAFLVRDRRSTVRYEPYRATGQRGPDFQVVFKSHSPLHVEVTRLRLLADDDPPRAAFKFARVVCDKIGQFPPGAMNLLAVVVPPGAESDALAPAALRLLDREPRREESLPSPELPLEGVRAYRRQRQRLSAVALCSFGPDGRPLRVKLWLNPQAKHPLPPDVIKYLADTAH</sequence>
<dbReference type="EMBL" id="VBRC01000005">
    <property type="protein sequence ID" value="TLK28088.1"/>
    <property type="molecule type" value="Genomic_DNA"/>
</dbReference>
<accession>A0AAJ5F3D6</accession>
<dbReference type="Proteomes" id="UP000536909">
    <property type="component" value="Unassembled WGS sequence"/>
</dbReference>
<protein>
    <submittedName>
        <fullName evidence="2">Uncharacterized protein</fullName>
    </submittedName>
</protein>
<dbReference type="EMBL" id="JACHFV010000003">
    <property type="protein sequence ID" value="MBB5294040.1"/>
    <property type="molecule type" value="Genomic_DNA"/>
</dbReference>
<dbReference type="AlphaFoldDB" id="A0AAJ5F3D6"/>
<dbReference type="Proteomes" id="UP000308000">
    <property type="component" value="Unassembled WGS sequence"/>
</dbReference>
<organism evidence="2 3">
    <name type="scientific">Deinococcus metallilatus</name>
    <dbReference type="NCBI Taxonomy" id="1211322"/>
    <lineage>
        <taxon>Bacteria</taxon>
        <taxon>Thermotogati</taxon>
        <taxon>Deinococcota</taxon>
        <taxon>Deinococci</taxon>
        <taxon>Deinococcales</taxon>
        <taxon>Deinococcaceae</taxon>
        <taxon>Deinococcus</taxon>
    </lineage>
</organism>
<dbReference type="RefSeq" id="WP_129119123.1">
    <property type="nucleotide sequence ID" value="NZ_BSUI01000016.1"/>
</dbReference>
<proteinExistence type="predicted"/>
<reference evidence="2 3" key="1">
    <citation type="submission" date="2019-04" db="EMBL/GenBank/DDBJ databases">
        <title>Deinococcus metalilatus MA1002 mutant No.5.</title>
        <authorList>
            <person name="Park W."/>
            <person name="Park C."/>
        </authorList>
    </citation>
    <scope>NUCLEOTIDE SEQUENCE [LARGE SCALE GENOMIC DNA]</scope>
    <source>
        <strain evidence="2 3">MA1002-m5</strain>
    </source>
</reference>
<evidence type="ECO:0000313" key="4">
    <source>
        <dbReference type="Proteomes" id="UP000536909"/>
    </source>
</evidence>
<keyword evidence="4" id="KW-1185">Reference proteome</keyword>
<gene>
    <name evidence="2" type="ORF">FCS05_09245</name>
    <name evidence="1" type="ORF">HNQ10_000854</name>
</gene>
<name>A0AAJ5F3D6_9DEIO</name>
<comment type="caution">
    <text evidence="2">The sequence shown here is derived from an EMBL/GenBank/DDBJ whole genome shotgun (WGS) entry which is preliminary data.</text>
</comment>